<dbReference type="PROSITE" id="PS51918">
    <property type="entry name" value="RADICAL_SAM"/>
    <property type="match status" value="1"/>
</dbReference>
<reference evidence="6 7" key="1">
    <citation type="journal article" date="2016" name="Nat. Commun.">
        <title>Thousands of microbial genomes shed light on interconnected biogeochemical processes in an aquifer system.</title>
        <authorList>
            <person name="Anantharaman K."/>
            <person name="Brown C.T."/>
            <person name="Hug L.A."/>
            <person name="Sharon I."/>
            <person name="Castelle C.J."/>
            <person name="Probst A.J."/>
            <person name="Thomas B.C."/>
            <person name="Singh A."/>
            <person name="Wilkins M.J."/>
            <person name="Karaoz U."/>
            <person name="Brodie E.L."/>
            <person name="Williams K.H."/>
            <person name="Hubbard S.S."/>
            <person name="Banfield J.F."/>
        </authorList>
    </citation>
    <scope>NUCLEOTIDE SEQUENCE [LARGE SCALE GENOMIC DNA]</scope>
</reference>
<keyword evidence="4" id="KW-0411">Iron-sulfur</keyword>
<comment type="caution">
    <text evidence="6">The sequence shown here is derived from an EMBL/GenBank/DDBJ whole genome shotgun (WGS) entry which is preliminary data.</text>
</comment>
<dbReference type="InterPro" id="IPR007197">
    <property type="entry name" value="rSAM"/>
</dbReference>
<dbReference type="Proteomes" id="UP000177982">
    <property type="component" value="Unassembled WGS sequence"/>
</dbReference>
<organism evidence="6 7">
    <name type="scientific">Candidatus Sungbacteria bacterium RIFCSPLOWO2_01_FULL_47_10</name>
    <dbReference type="NCBI Taxonomy" id="1802276"/>
    <lineage>
        <taxon>Bacteria</taxon>
        <taxon>Candidatus Sungiibacteriota</taxon>
    </lineage>
</organism>
<evidence type="ECO:0000313" key="7">
    <source>
        <dbReference type="Proteomes" id="UP000177982"/>
    </source>
</evidence>
<evidence type="ECO:0000259" key="5">
    <source>
        <dbReference type="PROSITE" id="PS51918"/>
    </source>
</evidence>
<dbReference type="GO" id="GO:0046872">
    <property type="term" value="F:metal ion binding"/>
    <property type="evidence" value="ECO:0007669"/>
    <property type="project" value="UniProtKB-KW"/>
</dbReference>
<dbReference type="PANTHER" id="PTHR11228:SF7">
    <property type="entry name" value="PQQA PEPTIDE CYCLASE"/>
    <property type="match status" value="1"/>
</dbReference>
<dbReference type="InterPro" id="IPR058240">
    <property type="entry name" value="rSAM_sf"/>
</dbReference>
<dbReference type="SFLD" id="SFLDS00029">
    <property type="entry name" value="Radical_SAM"/>
    <property type="match status" value="1"/>
</dbReference>
<dbReference type="Pfam" id="PF04055">
    <property type="entry name" value="Radical_SAM"/>
    <property type="match status" value="1"/>
</dbReference>
<evidence type="ECO:0000256" key="3">
    <source>
        <dbReference type="ARBA" id="ARBA00023004"/>
    </source>
</evidence>
<evidence type="ECO:0000313" key="6">
    <source>
        <dbReference type="EMBL" id="OHA06457.1"/>
    </source>
</evidence>
<evidence type="ECO:0000256" key="2">
    <source>
        <dbReference type="ARBA" id="ARBA00022723"/>
    </source>
</evidence>
<feature type="domain" description="Radical SAM core" evidence="5">
    <location>
        <begin position="5"/>
        <end position="240"/>
    </location>
</feature>
<dbReference type="AlphaFoldDB" id="A0A1G2L419"/>
<keyword evidence="2" id="KW-0479">Metal-binding</keyword>
<keyword evidence="3" id="KW-0408">Iron</keyword>
<proteinExistence type="predicted"/>
<dbReference type="SUPFAM" id="SSF102114">
    <property type="entry name" value="Radical SAM enzymes"/>
    <property type="match status" value="1"/>
</dbReference>
<dbReference type="EMBL" id="MHQO01000030">
    <property type="protein sequence ID" value="OHA06457.1"/>
    <property type="molecule type" value="Genomic_DNA"/>
</dbReference>
<dbReference type="GO" id="GO:0051536">
    <property type="term" value="F:iron-sulfur cluster binding"/>
    <property type="evidence" value="ECO:0007669"/>
    <property type="project" value="UniProtKB-KW"/>
</dbReference>
<dbReference type="PANTHER" id="PTHR11228">
    <property type="entry name" value="RADICAL SAM DOMAIN PROTEIN"/>
    <property type="match status" value="1"/>
</dbReference>
<accession>A0A1G2L419</accession>
<protein>
    <recommendedName>
        <fullName evidence="5">Radical SAM core domain-containing protein</fullName>
    </recommendedName>
</protein>
<dbReference type="GO" id="GO:0003824">
    <property type="term" value="F:catalytic activity"/>
    <property type="evidence" value="ECO:0007669"/>
    <property type="project" value="InterPro"/>
</dbReference>
<dbReference type="CDD" id="cd01335">
    <property type="entry name" value="Radical_SAM"/>
    <property type="match status" value="1"/>
</dbReference>
<evidence type="ECO:0000256" key="4">
    <source>
        <dbReference type="ARBA" id="ARBA00023014"/>
    </source>
</evidence>
<keyword evidence="1" id="KW-0949">S-adenosyl-L-methionine</keyword>
<sequence>MENAVRIQTFSIVAGSEACNARCPFCISKMTLPFGVEPKEPDVNWRNFEIACRFAKQNNCTTVMLTGKGEPTIFPEQVTKFLETLRPYEFPFTELQTNGILISEKTDVYSPYLNSWRELGLTTIAVSIVHYEPEKNRQVYLPYKKEYIDLARLITTVRRHGLSVRLTCILSNGFIDSPEKVKRLIQFAREHDAGQLTLTPVNKPDEELSQNKEAWNWTKDHHLSDDQWKEIQTYVHVNGNPLMRLVHGAMVYDVSGQNVCLNNCLSVQADAEDMRNIIFFPNGDVRFYWQYPGAILLQGWPQKKDSKTC</sequence>
<dbReference type="SFLD" id="SFLDG01067">
    <property type="entry name" value="SPASM/twitch_domain_containing"/>
    <property type="match status" value="1"/>
</dbReference>
<dbReference type="InterPro" id="IPR013785">
    <property type="entry name" value="Aldolase_TIM"/>
</dbReference>
<dbReference type="InterPro" id="IPR050377">
    <property type="entry name" value="Radical_SAM_PqqE_MftC-like"/>
</dbReference>
<name>A0A1G2L419_9BACT</name>
<gene>
    <name evidence="6" type="ORF">A2934_04560</name>
</gene>
<dbReference type="Gene3D" id="3.20.20.70">
    <property type="entry name" value="Aldolase class I"/>
    <property type="match status" value="1"/>
</dbReference>
<evidence type="ECO:0000256" key="1">
    <source>
        <dbReference type="ARBA" id="ARBA00022691"/>
    </source>
</evidence>